<dbReference type="AlphaFoldDB" id="A0A9P6Z044"/>
<dbReference type="PANTHER" id="PTHR12832">
    <property type="entry name" value="TESTIS-SPECIFIC PROTEIN PBS13 T-COMPLEX 11"/>
    <property type="match status" value="1"/>
</dbReference>
<dbReference type="Proteomes" id="UP000740926">
    <property type="component" value="Unassembled WGS sequence"/>
</dbReference>
<comment type="similarity">
    <text evidence="1">Belongs to the TCP11 family.</text>
</comment>
<keyword evidence="2" id="KW-0175">Coiled coil</keyword>
<dbReference type="PANTHER" id="PTHR12832:SF11">
    <property type="entry name" value="LD23868P"/>
    <property type="match status" value="1"/>
</dbReference>
<evidence type="ECO:0000313" key="5">
    <source>
        <dbReference type="Proteomes" id="UP000740926"/>
    </source>
</evidence>
<feature type="coiled-coil region" evidence="2">
    <location>
        <begin position="119"/>
        <end position="155"/>
    </location>
</feature>
<dbReference type="EMBL" id="JAANIU010001274">
    <property type="protein sequence ID" value="KAG1567936.1"/>
    <property type="molecule type" value="Genomic_DNA"/>
</dbReference>
<dbReference type="InterPro" id="IPR008862">
    <property type="entry name" value="Tcp11"/>
</dbReference>
<sequence>MENKEKKIKSGFYTIESNANKPSKMPSHLEKRFNRNLNSSFSTAKAVEIKREAILQERRNKLNENFLKVKKRAQEMQALREYQNDLLSKSLALAESNRKFHIEQRRAASKKILERAKRVVLQNQRRSKEEQERRRAELESRIEKTEARRLAHLNRYKKQSKGLLQASTETQAVKKSSWSVLLKLFYELNLPLSSSSDTSFSFHAISQLIHQAKVIVLTTKVLHTALKQPDEERSRLDARVLLTSYLVLMCPDEVFQDAEGEDEKTLHHSAKHMLHSFETWLDAHGRPGATTARACFVEAWNEYRVRFEAWKSRDREELMENTIAYYVQLSTLRQTMIADQNGDRSVGDQLQRQLDQIKHRLRKLGGSAALERLQHALEHVSASTSTGRRHQEAKVKPRTPVLEEEEEKVSKDQLSHFLGAYTSSARTNLQLAHELVLNPEFSLESYASKDTLQAQVKQTVQKAFFDQIQSEWASGQMTSCVLDVIKDLKQRLLSLAQAGSSLHERIEQEIDLVLIEQEVKQNVFDLKKSIDGLLDIMSSMCAPVRDHELEGIREREPREQIKAIFHLLDHMDLDLANFKLRALRRPLMEIAVDYEREKFAEMLNDGTIQLVKTQGWLSESCDRLCQVAAQRNPEKVQTYARLSHDAIFEDAFVSLLHQTRLLTAGELPETFLLDTKRMIEFQNEFQAITIVAALLMLARNFGRADAQVLSGLAVKLFGMLEDKTTSIDHLAVEIERTVGDIRAERKAMIRSMVDKTLSHTDTVYSLLSRRVALVIKSTLQNKRFVSDAVITSNGLEHVHNNLQALSQRILKLVQHHRQVFALWYDDIIHCALQSHTDE</sequence>
<evidence type="ECO:0000256" key="2">
    <source>
        <dbReference type="SAM" id="Coils"/>
    </source>
</evidence>
<feature type="region of interest" description="Disordered" evidence="3">
    <location>
        <begin position="380"/>
        <end position="406"/>
    </location>
</feature>
<evidence type="ECO:0000256" key="3">
    <source>
        <dbReference type="SAM" id="MobiDB-lite"/>
    </source>
</evidence>
<evidence type="ECO:0000313" key="4">
    <source>
        <dbReference type="EMBL" id="KAG1567936.1"/>
    </source>
</evidence>
<gene>
    <name evidence="4" type="ORF">G6F50_007750</name>
</gene>
<reference evidence="4 5" key="1">
    <citation type="journal article" date="2020" name="Microb. Genom.">
        <title>Genetic diversity of clinical and environmental Mucorales isolates obtained from an investigation of mucormycosis cases among solid organ transplant recipients.</title>
        <authorList>
            <person name="Nguyen M.H."/>
            <person name="Kaul D."/>
            <person name="Muto C."/>
            <person name="Cheng S.J."/>
            <person name="Richter R.A."/>
            <person name="Bruno V.M."/>
            <person name="Liu G."/>
            <person name="Beyhan S."/>
            <person name="Sundermann A.J."/>
            <person name="Mounaud S."/>
            <person name="Pasculle A.W."/>
            <person name="Nierman W.C."/>
            <person name="Driscoll E."/>
            <person name="Cumbie R."/>
            <person name="Clancy C.J."/>
            <person name="Dupont C.L."/>
        </authorList>
    </citation>
    <scope>NUCLEOTIDE SEQUENCE [LARGE SCALE GENOMIC DNA]</scope>
    <source>
        <strain evidence="4 5">GL24</strain>
    </source>
</reference>
<name>A0A9P6Z044_9FUNG</name>
<proteinExistence type="inferred from homology"/>
<evidence type="ECO:0008006" key="6">
    <source>
        <dbReference type="Google" id="ProtNLM"/>
    </source>
</evidence>
<evidence type="ECO:0000256" key="1">
    <source>
        <dbReference type="ARBA" id="ARBA00010954"/>
    </source>
</evidence>
<dbReference type="Pfam" id="PF05794">
    <property type="entry name" value="Tcp11"/>
    <property type="match status" value="1"/>
</dbReference>
<dbReference type="GO" id="GO:0010737">
    <property type="term" value="P:protein kinase A signaling"/>
    <property type="evidence" value="ECO:0007669"/>
    <property type="project" value="TreeGrafter"/>
</dbReference>
<accession>A0A9P6Z044</accession>
<keyword evidence="5" id="KW-1185">Reference proteome</keyword>
<organism evidence="4 5">
    <name type="scientific">Rhizopus delemar</name>
    <dbReference type="NCBI Taxonomy" id="936053"/>
    <lineage>
        <taxon>Eukaryota</taxon>
        <taxon>Fungi</taxon>
        <taxon>Fungi incertae sedis</taxon>
        <taxon>Mucoromycota</taxon>
        <taxon>Mucoromycotina</taxon>
        <taxon>Mucoromycetes</taxon>
        <taxon>Mucorales</taxon>
        <taxon>Mucorineae</taxon>
        <taxon>Rhizopodaceae</taxon>
        <taxon>Rhizopus</taxon>
    </lineage>
</organism>
<protein>
    <recommendedName>
        <fullName evidence="6">T-complex protein 11</fullName>
    </recommendedName>
</protein>
<comment type="caution">
    <text evidence="4">The sequence shown here is derived from an EMBL/GenBank/DDBJ whole genome shotgun (WGS) entry which is preliminary data.</text>
</comment>